<evidence type="ECO:0000313" key="4">
    <source>
        <dbReference type="Proteomes" id="UP000076837"/>
    </source>
</evidence>
<dbReference type="Pfam" id="PF20408">
    <property type="entry name" value="Abhydrolase_11"/>
    <property type="match status" value="1"/>
</dbReference>
<dbReference type="PANTHER" id="PTHR13136">
    <property type="entry name" value="TESTIS DEVELOPMENT PROTEIN PRTD"/>
    <property type="match status" value="1"/>
</dbReference>
<feature type="region of interest" description="Disordered" evidence="1">
    <location>
        <begin position="191"/>
        <end position="274"/>
    </location>
</feature>
<evidence type="ECO:0000256" key="1">
    <source>
        <dbReference type="SAM" id="MobiDB-lite"/>
    </source>
</evidence>
<dbReference type="AlphaFoldDB" id="A0A163BMV6"/>
<feature type="compositionally biased region" description="Acidic residues" evidence="1">
    <location>
        <begin position="101"/>
        <end position="112"/>
    </location>
</feature>
<accession>A0A163BMV6</accession>
<gene>
    <name evidence="3" type="ORF">ST47_g6982</name>
</gene>
<dbReference type="Gene3D" id="3.40.50.1820">
    <property type="entry name" value="alpha/beta hydrolase"/>
    <property type="match status" value="1"/>
</dbReference>
<feature type="domain" description="KANL3/Tex30 alpha/beta hydrolase-like" evidence="2">
    <location>
        <begin position="309"/>
        <end position="481"/>
    </location>
</feature>
<feature type="compositionally biased region" description="Polar residues" evidence="1">
    <location>
        <begin position="117"/>
        <end position="126"/>
    </location>
</feature>
<organism evidence="3 4">
    <name type="scientific">Didymella rabiei</name>
    <name type="common">Chickpea ascochyta blight fungus</name>
    <name type="synonym">Mycosphaerella rabiei</name>
    <dbReference type="NCBI Taxonomy" id="5454"/>
    <lineage>
        <taxon>Eukaryota</taxon>
        <taxon>Fungi</taxon>
        <taxon>Dikarya</taxon>
        <taxon>Ascomycota</taxon>
        <taxon>Pezizomycotina</taxon>
        <taxon>Dothideomycetes</taxon>
        <taxon>Pleosporomycetidae</taxon>
        <taxon>Pleosporales</taxon>
        <taxon>Pleosporineae</taxon>
        <taxon>Didymellaceae</taxon>
        <taxon>Ascochyta</taxon>
    </lineage>
</organism>
<dbReference type="InterPro" id="IPR046879">
    <property type="entry name" value="KANL3/Tex30_Abhydrolase"/>
</dbReference>
<feature type="compositionally biased region" description="Basic and acidic residues" evidence="1">
    <location>
        <begin position="245"/>
        <end position="254"/>
    </location>
</feature>
<proteinExistence type="predicted"/>
<dbReference type="STRING" id="5454.A0A163BMV6"/>
<dbReference type="PANTHER" id="PTHR13136:SF11">
    <property type="entry name" value="TESTIS-EXPRESSED PROTEIN 30"/>
    <property type="match status" value="1"/>
</dbReference>
<keyword evidence="4" id="KW-1185">Reference proteome</keyword>
<comment type="caution">
    <text evidence="3">The sequence shown here is derived from an EMBL/GenBank/DDBJ whole genome shotgun (WGS) entry which is preliminary data.</text>
</comment>
<dbReference type="InterPro" id="IPR026555">
    <property type="entry name" value="NSL3/Tex30"/>
</dbReference>
<feature type="compositionally biased region" description="Basic and acidic residues" evidence="1">
    <location>
        <begin position="261"/>
        <end position="274"/>
    </location>
</feature>
<reference evidence="3 4" key="1">
    <citation type="journal article" date="2016" name="Sci. Rep.">
        <title>Draft genome sequencing and secretome analysis of fungal phytopathogen Ascochyta rabiei provides insight into the necrotrophic effector repertoire.</title>
        <authorList>
            <person name="Verma S."/>
            <person name="Gazara R.K."/>
            <person name="Nizam S."/>
            <person name="Parween S."/>
            <person name="Chattopadhyay D."/>
            <person name="Verma P.K."/>
        </authorList>
    </citation>
    <scope>NUCLEOTIDE SEQUENCE [LARGE SCALE GENOMIC DNA]</scope>
    <source>
        <strain evidence="3 4">ArDII</strain>
    </source>
</reference>
<sequence>MKLGIVLVDGALIEEATGSLLPSQIYCSPGFSQGADRYYRTALIKAEEENRRHYATMGGLLTIVGADGGASILGLTASHLFLHREKENDNDEGFATRDSDSSDSESDIESPDMNESGGESHQTPDTSSLEAIEADDLENRDWFNLGALADVSYSQQAKDRDWALVELLDQAETRQIIPELINKDMISAETEERPADRTLKAHADTKAKMIHAKTEDTGGIDKHRAKSTDKTRHAAGAASKSKPATKPERDHGSDEENGEDDPGRDTARATGEKKITIFTISTEPHVKKPIICHRYTPPTPPTASNQPPFIFTHGAGGTLSAPAVVNFCTGFASASLFSILVFQGSVNLGARAKGFHACRAHVCGPGGGAHQPLLLGGRSMGARAAVMAATEDLAAVREGQRDRRVGLVLVSYPLQGPKEVRDRMLLDLPKGVEVLFVVGERDAMCPLELLEGVREKMKATSRVVVVRGADHGMNVRPAGGTREVGEETGKIAARWLSGEMEPEGETLYVGGEEK</sequence>
<dbReference type="InterPro" id="IPR029058">
    <property type="entry name" value="AB_hydrolase_fold"/>
</dbReference>
<dbReference type="SUPFAM" id="SSF53474">
    <property type="entry name" value="alpha/beta-Hydrolases"/>
    <property type="match status" value="1"/>
</dbReference>
<dbReference type="EMBL" id="JYNV01000235">
    <property type="protein sequence ID" value="KZM21859.1"/>
    <property type="molecule type" value="Genomic_DNA"/>
</dbReference>
<protein>
    <recommendedName>
        <fullName evidence="2">KANL3/Tex30 alpha/beta hydrolase-like domain-containing protein</fullName>
    </recommendedName>
</protein>
<evidence type="ECO:0000259" key="2">
    <source>
        <dbReference type="Pfam" id="PF20408"/>
    </source>
</evidence>
<dbReference type="Proteomes" id="UP000076837">
    <property type="component" value="Unassembled WGS sequence"/>
</dbReference>
<feature type="region of interest" description="Disordered" evidence="1">
    <location>
        <begin position="88"/>
        <end position="126"/>
    </location>
</feature>
<evidence type="ECO:0000313" key="3">
    <source>
        <dbReference type="EMBL" id="KZM21859.1"/>
    </source>
</evidence>
<feature type="compositionally biased region" description="Basic and acidic residues" evidence="1">
    <location>
        <begin position="191"/>
        <end position="232"/>
    </location>
</feature>
<name>A0A163BMV6_DIDRA</name>